<accession>A0AAD1WIP4</accession>
<dbReference type="AlphaFoldDB" id="A0AAD1WIP4"/>
<sequence length="113" mass="12986">ACEMYQHLQNTPDETYLQLSTMLERHRIRSLTSLTKHDDPTTMQTLLYAQVTHFIRNNPTLQGGSCTLSDFEIHCKANNVKTKQLSTFYKLLGSDHHNTLPKFTDSWSTDLGI</sequence>
<dbReference type="EMBL" id="OW240920">
    <property type="protein sequence ID" value="CAH2315079.1"/>
    <property type="molecule type" value="Genomic_DNA"/>
</dbReference>
<keyword evidence="2" id="KW-1185">Reference proteome</keyword>
<evidence type="ECO:0000313" key="2">
    <source>
        <dbReference type="Proteomes" id="UP001295444"/>
    </source>
</evidence>
<name>A0AAD1WIP4_PELCU</name>
<gene>
    <name evidence="1" type="ORF">PECUL_23A043332</name>
</gene>
<reference evidence="1" key="1">
    <citation type="submission" date="2022-03" db="EMBL/GenBank/DDBJ databases">
        <authorList>
            <person name="Alioto T."/>
            <person name="Alioto T."/>
            <person name="Gomez Garrido J."/>
        </authorList>
    </citation>
    <scope>NUCLEOTIDE SEQUENCE</scope>
</reference>
<feature type="non-terminal residue" evidence="1">
    <location>
        <position position="1"/>
    </location>
</feature>
<organism evidence="1 2">
    <name type="scientific">Pelobates cultripes</name>
    <name type="common">Western spadefoot toad</name>
    <dbReference type="NCBI Taxonomy" id="61616"/>
    <lineage>
        <taxon>Eukaryota</taxon>
        <taxon>Metazoa</taxon>
        <taxon>Chordata</taxon>
        <taxon>Craniata</taxon>
        <taxon>Vertebrata</taxon>
        <taxon>Euteleostomi</taxon>
        <taxon>Amphibia</taxon>
        <taxon>Batrachia</taxon>
        <taxon>Anura</taxon>
        <taxon>Pelobatoidea</taxon>
        <taxon>Pelobatidae</taxon>
        <taxon>Pelobates</taxon>
    </lineage>
</organism>
<dbReference type="Proteomes" id="UP001295444">
    <property type="component" value="Chromosome 09"/>
</dbReference>
<evidence type="ECO:0000313" key="1">
    <source>
        <dbReference type="EMBL" id="CAH2315079.1"/>
    </source>
</evidence>
<proteinExistence type="predicted"/>
<protein>
    <submittedName>
        <fullName evidence="1">Uncharacterized protein</fullName>
    </submittedName>
</protein>